<keyword evidence="3" id="KW-1185">Reference proteome</keyword>
<name>A0A433ANY3_9FUNG</name>
<comment type="caution">
    <text evidence="2">The sequence shown here is derived from an EMBL/GenBank/DDBJ whole genome shotgun (WGS) entry which is preliminary data.</text>
</comment>
<dbReference type="AlphaFoldDB" id="A0A433ANY3"/>
<sequence length="313" mass="34182">MRRFRGPGGDQAGTDGDKGCAESDEDAILPEARNEGARNDGAEDHCHHEWDELETRGSGRIAFYNLEEEREVVDQAVAGKELYLQRSTRNLPEECHAEEKTHDKYGQGCPHLEQMSRDDGLLCIIALDEDKSNHQNGTDDEEGDDEGAVPGVIVTAPFDGKQDGDAGNDQNEGAQEVNTVELVTHRALGLGKVEEEKDDGDGDGANGKVYVEVPPPADVVEQLLTCDHGHGHDSATTDALEGAEDNKHDHVLRHTAEDGSDFEDDDCEQEGNLATEDIAELAVKRLECRRSQHVSCADPTNLVERIKIRGDAR</sequence>
<evidence type="ECO:0000313" key="2">
    <source>
        <dbReference type="EMBL" id="RUP04398.1"/>
    </source>
</evidence>
<gene>
    <name evidence="2" type="ORF">BC936DRAFT_140546</name>
</gene>
<feature type="compositionally biased region" description="Gly residues" evidence="1">
    <location>
        <begin position="1"/>
        <end position="11"/>
    </location>
</feature>
<feature type="compositionally biased region" description="Polar residues" evidence="1">
    <location>
        <begin position="168"/>
        <end position="178"/>
    </location>
</feature>
<reference evidence="2 3" key="1">
    <citation type="journal article" date="2018" name="New Phytol.">
        <title>Phylogenomics of Endogonaceae and evolution of mycorrhizas within Mucoromycota.</title>
        <authorList>
            <person name="Chang Y."/>
            <person name="Desiro A."/>
            <person name="Na H."/>
            <person name="Sandor L."/>
            <person name="Lipzen A."/>
            <person name="Clum A."/>
            <person name="Barry K."/>
            <person name="Grigoriev I.V."/>
            <person name="Martin F.M."/>
            <person name="Stajich J.E."/>
            <person name="Smith M.E."/>
            <person name="Bonito G."/>
            <person name="Spatafora J.W."/>
        </authorList>
    </citation>
    <scope>NUCLEOTIDE SEQUENCE [LARGE SCALE GENOMIC DNA]</scope>
    <source>
        <strain evidence="2 3">GMNB39</strain>
    </source>
</reference>
<accession>A0A433ANY3</accession>
<dbReference type="Proteomes" id="UP000268093">
    <property type="component" value="Unassembled WGS sequence"/>
</dbReference>
<proteinExistence type="predicted"/>
<dbReference type="EMBL" id="RBNI01017280">
    <property type="protein sequence ID" value="RUP04398.1"/>
    <property type="molecule type" value="Genomic_DNA"/>
</dbReference>
<evidence type="ECO:0000313" key="3">
    <source>
        <dbReference type="Proteomes" id="UP000268093"/>
    </source>
</evidence>
<protein>
    <submittedName>
        <fullName evidence="2">Uncharacterized protein</fullName>
    </submittedName>
</protein>
<evidence type="ECO:0000256" key="1">
    <source>
        <dbReference type="SAM" id="MobiDB-lite"/>
    </source>
</evidence>
<organism evidence="2 3">
    <name type="scientific">Jimgerdemannia flammicorona</name>
    <dbReference type="NCBI Taxonomy" id="994334"/>
    <lineage>
        <taxon>Eukaryota</taxon>
        <taxon>Fungi</taxon>
        <taxon>Fungi incertae sedis</taxon>
        <taxon>Mucoromycota</taxon>
        <taxon>Mucoromycotina</taxon>
        <taxon>Endogonomycetes</taxon>
        <taxon>Endogonales</taxon>
        <taxon>Endogonaceae</taxon>
        <taxon>Jimgerdemannia</taxon>
    </lineage>
</organism>
<feature type="compositionally biased region" description="Basic and acidic residues" evidence="1">
    <location>
        <begin position="32"/>
        <end position="46"/>
    </location>
</feature>
<feature type="region of interest" description="Disordered" evidence="1">
    <location>
        <begin position="158"/>
        <end position="179"/>
    </location>
</feature>
<feature type="region of interest" description="Disordered" evidence="1">
    <location>
        <begin position="1"/>
        <end position="46"/>
    </location>
</feature>